<keyword evidence="4 7" id="KW-0808">Transferase</keyword>
<dbReference type="EC" id="2.3.1.-" evidence="7"/>
<comment type="caution">
    <text evidence="7">The sequence shown here is derived from an EMBL/GenBank/DDBJ whole genome shotgun (WGS) entry which is preliminary data.</text>
</comment>
<evidence type="ECO:0000256" key="3">
    <source>
        <dbReference type="ARBA" id="ARBA00022519"/>
    </source>
</evidence>
<dbReference type="EMBL" id="BEHY01000006">
    <property type="protein sequence ID" value="GBD08243.1"/>
    <property type="molecule type" value="Genomic_DNA"/>
</dbReference>
<evidence type="ECO:0000256" key="4">
    <source>
        <dbReference type="ARBA" id="ARBA00022679"/>
    </source>
</evidence>
<keyword evidence="5" id="KW-0472">Membrane</keyword>
<evidence type="ECO:0000256" key="6">
    <source>
        <dbReference type="ARBA" id="ARBA00023315"/>
    </source>
</evidence>
<dbReference type="GO" id="GO:0005886">
    <property type="term" value="C:plasma membrane"/>
    <property type="evidence" value="ECO:0007669"/>
    <property type="project" value="UniProtKB-SubCell"/>
</dbReference>
<accession>A0A2H5Y468</accession>
<comment type="subcellular location">
    <subcellularLocation>
        <location evidence="1">Cell inner membrane</location>
    </subcellularLocation>
</comment>
<sequence length="296" mass="33010">MPDVGSEALAWIVYGLFRGIGAVAQALPPRIARDLAIRLADFWYPLLPSAAGLRDNLAHVLGVSSEDPAAHQAARRAFRLLWQNYVDLFQAPRRHPSQWFPHIQVEGWEYLEETWKAGRGVIAVSAHYGHVEWGLQFLGASGLPALAVAEPVRPPAMFRHLCHLRGAHGLRLIPADGALREVFRTLQQGGIIALAIDRDTTGSGRVYSFLGEAAWLPDGYAELAIRRGVPVLPAFARREEGGVRLQIWPPLQPAGKSEQHRDRLVAQVLEIFARILREAPDQWVLTTPIWRIPSRR</sequence>
<dbReference type="Pfam" id="PF03279">
    <property type="entry name" value="Lip_A_acyltrans"/>
    <property type="match status" value="1"/>
</dbReference>
<dbReference type="PANTHER" id="PTHR30606:SF10">
    <property type="entry name" value="PHOSPHATIDYLINOSITOL MANNOSIDE ACYLTRANSFERASE"/>
    <property type="match status" value="1"/>
</dbReference>
<dbReference type="GO" id="GO:0016746">
    <property type="term" value="F:acyltransferase activity"/>
    <property type="evidence" value="ECO:0007669"/>
    <property type="project" value="UniProtKB-KW"/>
</dbReference>
<keyword evidence="6 7" id="KW-0012">Acyltransferase</keyword>
<reference evidence="8" key="1">
    <citation type="submission" date="2017-09" db="EMBL/GenBank/DDBJ databases">
        <title>Metaegenomics of thermophilic ammonia-oxidizing enrichment culture.</title>
        <authorList>
            <person name="Kato S."/>
            <person name="Suzuki K."/>
        </authorList>
    </citation>
    <scope>NUCLEOTIDE SEQUENCE [LARGE SCALE GENOMIC DNA]</scope>
</reference>
<evidence type="ECO:0000256" key="2">
    <source>
        <dbReference type="ARBA" id="ARBA00022475"/>
    </source>
</evidence>
<dbReference type="InterPro" id="IPR004960">
    <property type="entry name" value="LipA_acyltrans"/>
</dbReference>
<dbReference type="CDD" id="cd07984">
    <property type="entry name" value="LPLAT_LABLAT-like"/>
    <property type="match status" value="1"/>
</dbReference>
<evidence type="ECO:0000313" key="8">
    <source>
        <dbReference type="Proteomes" id="UP000236642"/>
    </source>
</evidence>
<dbReference type="Proteomes" id="UP000236642">
    <property type="component" value="Unassembled WGS sequence"/>
</dbReference>
<proteinExistence type="predicted"/>
<dbReference type="GO" id="GO:0009247">
    <property type="term" value="P:glycolipid biosynthetic process"/>
    <property type="evidence" value="ECO:0007669"/>
    <property type="project" value="UniProtKB-ARBA"/>
</dbReference>
<dbReference type="PANTHER" id="PTHR30606">
    <property type="entry name" value="LIPID A BIOSYNTHESIS LAUROYL ACYLTRANSFERASE"/>
    <property type="match status" value="1"/>
</dbReference>
<dbReference type="AlphaFoldDB" id="A0A2H5Y468"/>
<keyword evidence="2" id="KW-1003">Cell membrane</keyword>
<evidence type="ECO:0000256" key="5">
    <source>
        <dbReference type="ARBA" id="ARBA00023136"/>
    </source>
</evidence>
<evidence type="ECO:0000256" key="1">
    <source>
        <dbReference type="ARBA" id="ARBA00004533"/>
    </source>
</evidence>
<evidence type="ECO:0000313" key="7">
    <source>
        <dbReference type="EMBL" id="GBD08243.1"/>
    </source>
</evidence>
<protein>
    <submittedName>
        <fullName evidence="7">Phosphatidylinositol mannoside acyltransferase</fullName>
        <ecNumber evidence="7">2.3.1.-</ecNumber>
    </submittedName>
</protein>
<name>A0A2H5Y468_9CHLR</name>
<gene>
    <name evidence="7" type="ORF">HRbin22_00476</name>
</gene>
<organism evidence="7 8">
    <name type="scientific">Candidatus Thermoflexus japonica</name>
    <dbReference type="NCBI Taxonomy" id="2035417"/>
    <lineage>
        <taxon>Bacteria</taxon>
        <taxon>Bacillati</taxon>
        <taxon>Chloroflexota</taxon>
        <taxon>Thermoflexia</taxon>
        <taxon>Thermoflexales</taxon>
        <taxon>Thermoflexaceae</taxon>
        <taxon>Thermoflexus</taxon>
    </lineage>
</organism>
<keyword evidence="3" id="KW-0997">Cell inner membrane</keyword>